<protein>
    <recommendedName>
        <fullName evidence="8">Transcription factor domain-containing protein</fullName>
    </recommendedName>
</protein>
<evidence type="ECO:0000256" key="3">
    <source>
        <dbReference type="ARBA" id="ARBA00023015"/>
    </source>
</evidence>
<keyword evidence="7" id="KW-1185">Reference proteome</keyword>
<dbReference type="EMBL" id="JBBXMP010000215">
    <property type="protein sequence ID" value="KAL0059621.1"/>
    <property type="molecule type" value="Genomic_DNA"/>
</dbReference>
<accession>A0ABR2ZDE6</accession>
<gene>
    <name evidence="6" type="ORF">AAF712_013633</name>
</gene>
<evidence type="ECO:0000256" key="4">
    <source>
        <dbReference type="ARBA" id="ARBA00023163"/>
    </source>
</evidence>
<keyword evidence="4" id="KW-0804">Transcription</keyword>
<dbReference type="PANTHER" id="PTHR47338:SF29">
    <property type="entry name" value="ZN(2)-C6 FUNGAL-TYPE DOMAIN-CONTAINING PROTEIN"/>
    <property type="match status" value="1"/>
</dbReference>
<keyword evidence="3" id="KW-0805">Transcription regulation</keyword>
<name>A0ABR2ZDE6_9AGAR</name>
<sequence length="425" mass="47276">MGLRLSNLSPQTPTEKAQSEALFCRTMDEITNSPITSAYHPALVVQSIQAELLLSTYLFCHTRHLEGQYHLTRAFSLAIGARLNKIRSTKERPSIPTQSHIGDVNFAPQITSSTSLFSLPPTSDPIVEGERINAFWTAFTLCNFWDAAIETRTSLISVVGDGYMEVDTPWPMDMDGYQQGGFPEDLHSSSTVHKFLNRILDDTYAHDFSDIAMFAKASILFKRARKITSHIKQANGTSDDLALEVYAMHSNLVSSFRESLPPISTATATHDCPTMVGMNLVTHTLAHCSALQLHSILFDTDSYSANQSLLAAMSCVQILDNPEVDQYLRQPRRLNPFMGVLWGLVSDVFIACIWRLRTRGDIVSITADALGITAQYVQQTVTGTFEKLLSIMERFSTRHLIIRTSLSKTLAAYRMLEGGLNLGMQ</sequence>
<dbReference type="PANTHER" id="PTHR47338">
    <property type="entry name" value="ZN(II)2CYS6 TRANSCRIPTION FACTOR (EUROFUNG)-RELATED"/>
    <property type="match status" value="1"/>
</dbReference>
<evidence type="ECO:0000256" key="5">
    <source>
        <dbReference type="ARBA" id="ARBA00023242"/>
    </source>
</evidence>
<organism evidence="6 7">
    <name type="scientific">Marasmius tenuissimus</name>
    <dbReference type="NCBI Taxonomy" id="585030"/>
    <lineage>
        <taxon>Eukaryota</taxon>
        <taxon>Fungi</taxon>
        <taxon>Dikarya</taxon>
        <taxon>Basidiomycota</taxon>
        <taxon>Agaricomycotina</taxon>
        <taxon>Agaricomycetes</taxon>
        <taxon>Agaricomycetidae</taxon>
        <taxon>Agaricales</taxon>
        <taxon>Marasmiineae</taxon>
        <taxon>Marasmiaceae</taxon>
        <taxon>Marasmius</taxon>
    </lineage>
</organism>
<evidence type="ECO:0000256" key="2">
    <source>
        <dbReference type="ARBA" id="ARBA00022723"/>
    </source>
</evidence>
<dbReference type="InterPro" id="IPR050815">
    <property type="entry name" value="TF_fung"/>
</dbReference>
<proteinExistence type="predicted"/>
<keyword evidence="5" id="KW-0539">Nucleus</keyword>
<evidence type="ECO:0008006" key="8">
    <source>
        <dbReference type="Google" id="ProtNLM"/>
    </source>
</evidence>
<evidence type="ECO:0000313" key="7">
    <source>
        <dbReference type="Proteomes" id="UP001437256"/>
    </source>
</evidence>
<evidence type="ECO:0000313" key="6">
    <source>
        <dbReference type="EMBL" id="KAL0059621.1"/>
    </source>
</evidence>
<reference evidence="6 7" key="1">
    <citation type="submission" date="2024-05" db="EMBL/GenBank/DDBJ databases">
        <title>A draft genome resource for the thread blight pathogen Marasmius tenuissimus strain MS-2.</title>
        <authorList>
            <person name="Yulfo-Soto G.E."/>
            <person name="Baruah I.K."/>
            <person name="Amoako-Attah I."/>
            <person name="Bukari Y."/>
            <person name="Meinhardt L.W."/>
            <person name="Bailey B.A."/>
            <person name="Cohen S.P."/>
        </authorList>
    </citation>
    <scope>NUCLEOTIDE SEQUENCE [LARGE SCALE GENOMIC DNA]</scope>
    <source>
        <strain evidence="6 7">MS-2</strain>
    </source>
</reference>
<evidence type="ECO:0000256" key="1">
    <source>
        <dbReference type="ARBA" id="ARBA00004123"/>
    </source>
</evidence>
<dbReference type="Proteomes" id="UP001437256">
    <property type="component" value="Unassembled WGS sequence"/>
</dbReference>
<comment type="subcellular location">
    <subcellularLocation>
        <location evidence="1">Nucleus</location>
    </subcellularLocation>
</comment>
<keyword evidence="2" id="KW-0479">Metal-binding</keyword>
<comment type="caution">
    <text evidence="6">The sequence shown here is derived from an EMBL/GenBank/DDBJ whole genome shotgun (WGS) entry which is preliminary data.</text>
</comment>